<proteinExistence type="predicted"/>
<dbReference type="EMBL" id="JALLPJ020000249">
    <property type="protein sequence ID" value="KAL3797616.1"/>
    <property type="molecule type" value="Genomic_DNA"/>
</dbReference>
<name>A0ABD3QDK4_9STRA</name>
<organism evidence="1 2">
    <name type="scientific">Cyclotella atomus</name>
    <dbReference type="NCBI Taxonomy" id="382360"/>
    <lineage>
        <taxon>Eukaryota</taxon>
        <taxon>Sar</taxon>
        <taxon>Stramenopiles</taxon>
        <taxon>Ochrophyta</taxon>
        <taxon>Bacillariophyta</taxon>
        <taxon>Coscinodiscophyceae</taxon>
        <taxon>Thalassiosirophycidae</taxon>
        <taxon>Stephanodiscales</taxon>
        <taxon>Stephanodiscaceae</taxon>
        <taxon>Cyclotella</taxon>
    </lineage>
</organism>
<keyword evidence="2" id="KW-1185">Reference proteome</keyword>
<protein>
    <submittedName>
        <fullName evidence="1">Uncharacterized protein</fullName>
    </submittedName>
</protein>
<accession>A0ABD3QDK4</accession>
<sequence length="88" mass="9517">MFIGAPKVLLGVAVGGVVIGATKREEVRTFCRKRVSFAANLDVTLDIVNPAPSNPLDRTYLIVEGMPTCLQLTCSFLAAPSFDEDELF</sequence>
<evidence type="ECO:0000313" key="2">
    <source>
        <dbReference type="Proteomes" id="UP001530400"/>
    </source>
</evidence>
<reference evidence="1 2" key="1">
    <citation type="submission" date="2024-10" db="EMBL/GenBank/DDBJ databases">
        <title>Updated reference genomes for cyclostephanoid diatoms.</title>
        <authorList>
            <person name="Roberts W.R."/>
            <person name="Alverson A.J."/>
        </authorList>
    </citation>
    <scope>NUCLEOTIDE SEQUENCE [LARGE SCALE GENOMIC DNA]</scope>
    <source>
        <strain evidence="1 2">AJA010-31</strain>
    </source>
</reference>
<gene>
    <name evidence="1" type="ORF">ACHAWO_003681</name>
</gene>
<dbReference type="Proteomes" id="UP001530400">
    <property type="component" value="Unassembled WGS sequence"/>
</dbReference>
<dbReference type="AlphaFoldDB" id="A0ABD3QDK4"/>
<comment type="caution">
    <text evidence="1">The sequence shown here is derived from an EMBL/GenBank/DDBJ whole genome shotgun (WGS) entry which is preliminary data.</text>
</comment>
<evidence type="ECO:0000313" key="1">
    <source>
        <dbReference type="EMBL" id="KAL3797616.1"/>
    </source>
</evidence>